<reference evidence="1 2" key="1">
    <citation type="submission" date="2022-01" db="EMBL/GenBank/DDBJ databases">
        <authorList>
            <person name="Xiong W."/>
            <person name="Schranz E."/>
        </authorList>
    </citation>
    <scope>NUCLEOTIDE SEQUENCE [LARGE SCALE GENOMIC DNA]</scope>
</reference>
<keyword evidence="2" id="KW-1185">Reference proteome</keyword>
<evidence type="ECO:0000313" key="1">
    <source>
        <dbReference type="EMBL" id="CAH1424312.1"/>
    </source>
</evidence>
<protein>
    <submittedName>
        <fullName evidence="1">Uncharacterized protein</fullName>
    </submittedName>
</protein>
<name>A0AAU9MCN9_9ASTR</name>
<organism evidence="1 2">
    <name type="scientific">Lactuca virosa</name>
    <dbReference type="NCBI Taxonomy" id="75947"/>
    <lineage>
        <taxon>Eukaryota</taxon>
        <taxon>Viridiplantae</taxon>
        <taxon>Streptophyta</taxon>
        <taxon>Embryophyta</taxon>
        <taxon>Tracheophyta</taxon>
        <taxon>Spermatophyta</taxon>
        <taxon>Magnoliopsida</taxon>
        <taxon>eudicotyledons</taxon>
        <taxon>Gunneridae</taxon>
        <taxon>Pentapetalae</taxon>
        <taxon>asterids</taxon>
        <taxon>campanulids</taxon>
        <taxon>Asterales</taxon>
        <taxon>Asteraceae</taxon>
        <taxon>Cichorioideae</taxon>
        <taxon>Cichorieae</taxon>
        <taxon>Lactucinae</taxon>
        <taxon>Lactuca</taxon>
    </lineage>
</organism>
<dbReference type="Proteomes" id="UP001157418">
    <property type="component" value="Unassembled WGS sequence"/>
</dbReference>
<evidence type="ECO:0000313" key="2">
    <source>
        <dbReference type="Proteomes" id="UP001157418"/>
    </source>
</evidence>
<gene>
    <name evidence="1" type="ORF">LVIROSA_LOCUS11523</name>
</gene>
<proteinExistence type="predicted"/>
<sequence>MCFLPFLGCRVLRRRFRALLPDLRWLPVHSPSTLTKQRRSVEVVGGASTPPTSGIISTTGEASAIAGVYRKKGIDGVRIDCNRRDAKTSDCFGCCSNSPLITAVDEPSKGLKVQGQTMKISILLDDFCEFFHKPFEKKRQSYEGFERWSLSQMDLDKDVRSEDDLVGEHLRDLKAARAYQDTSLVIIACLAINRSARLHRRMQQQRHPFANLRRS</sequence>
<dbReference type="EMBL" id="CAKMRJ010001502">
    <property type="protein sequence ID" value="CAH1424312.1"/>
    <property type="molecule type" value="Genomic_DNA"/>
</dbReference>
<accession>A0AAU9MCN9</accession>
<comment type="caution">
    <text evidence="1">The sequence shown here is derived from an EMBL/GenBank/DDBJ whole genome shotgun (WGS) entry which is preliminary data.</text>
</comment>
<dbReference type="AlphaFoldDB" id="A0AAU9MCN9"/>